<gene>
    <name evidence="2" type="ORF">Sjap_019851</name>
</gene>
<feature type="region of interest" description="Disordered" evidence="1">
    <location>
        <begin position="46"/>
        <end position="71"/>
    </location>
</feature>
<evidence type="ECO:0000313" key="2">
    <source>
        <dbReference type="EMBL" id="KAK9102597.1"/>
    </source>
</evidence>
<keyword evidence="3" id="KW-1185">Reference proteome</keyword>
<sequence>MDVRCWSLELVPESETIRRYHNHHWFLKLMRAPPVFTNASSKDVTRIRVGEEESEKDRGANESSNDEKDGSMVTEGSLLVLGSRGILWSLVGGKKMCELIWMFFCRCRSHG</sequence>
<comment type="caution">
    <text evidence="2">The sequence shown here is derived from an EMBL/GenBank/DDBJ whole genome shotgun (WGS) entry which is preliminary data.</text>
</comment>
<dbReference type="AlphaFoldDB" id="A0AAP0HYH7"/>
<evidence type="ECO:0000313" key="3">
    <source>
        <dbReference type="Proteomes" id="UP001417504"/>
    </source>
</evidence>
<protein>
    <submittedName>
        <fullName evidence="2">Uncharacterized protein</fullName>
    </submittedName>
</protein>
<evidence type="ECO:0000256" key="1">
    <source>
        <dbReference type="SAM" id="MobiDB-lite"/>
    </source>
</evidence>
<name>A0AAP0HYH7_9MAGN</name>
<proteinExistence type="predicted"/>
<reference evidence="2 3" key="1">
    <citation type="submission" date="2024-01" db="EMBL/GenBank/DDBJ databases">
        <title>Genome assemblies of Stephania.</title>
        <authorList>
            <person name="Yang L."/>
        </authorList>
    </citation>
    <scope>NUCLEOTIDE SEQUENCE [LARGE SCALE GENOMIC DNA]</scope>
    <source>
        <strain evidence="2">QJT</strain>
        <tissue evidence="2">Leaf</tissue>
    </source>
</reference>
<dbReference type="Proteomes" id="UP001417504">
    <property type="component" value="Unassembled WGS sequence"/>
</dbReference>
<accession>A0AAP0HYH7</accession>
<feature type="compositionally biased region" description="Basic and acidic residues" evidence="1">
    <location>
        <begin position="46"/>
        <end position="70"/>
    </location>
</feature>
<dbReference type="EMBL" id="JBBNAE010000008">
    <property type="protein sequence ID" value="KAK9102597.1"/>
    <property type="molecule type" value="Genomic_DNA"/>
</dbReference>
<organism evidence="2 3">
    <name type="scientific">Stephania japonica</name>
    <dbReference type="NCBI Taxonomy" id="461633"/>
    <lineage>
        <taxon>Eukaryota</taxon>
        <taxon>Viridiplantae</taxon>
        <taxon>Streptophyta</taxon>
        <taxon>Embryophyta</taxon>
        <taxon>Tracheophyta</taxon>
        <taxon>Spermatophyta</taxon>
        <taxon>Magnoliopsida</taxon>
        <taxon>Ranunculales</taxon>
        <taxon>Menispermaceae</taxon>
        <taxon>Menispermoideae</taxon>
        <taxon>Cissampelideae</taxon>
        <taxon>Stephania</taxon>
    </lineage>
</organism>